<dbReference type="RefSeq" id="WP_058353808.1">
    <property type="nucleotide sequence ID" value="NZ_CABMMD010000192.1"/>
</dbReference>
<evidence type="ECO:0000313" key="2">
    <source>
        <dbReference type="Proteomes" id="UP000054874"/>
    </source>
</evidence>
<name>A0A0V8QCJ1_9FIRM</name>
<comment type="caution">
    <text evidence="1">The sequence shown here is derived from an EMBL/GenBank/DDBJ whole genome shotgun (WGS) entry which is preliminary data.</text>
</comment>
<protein>
    <submittedName>
        <fullName evidence="1">Uncharacterized protein</fullName>
    </submittedName>
</protein>
<gene>
    <name evidence="1" type="ORF">ASU35_14675</name>
</gene>
<accession>A0A0V8QCJ1</accession>
<keyword evidence="2" id="KW-1185">Reference proteome</keyword>
<dbReference type="OrthoDB" id="1950538at2"/>
<organism evidence="1 2">
    <name type="scientific">Acetivibrio ethanolgignens</name>
    <dbReference type="NCBI Taxonomy" id="290052"/>
    <lineage>
        <taxon>Bacteria</taxon>
        <taxon>Bacillati</taxon>
        <taxon>Bacillota</taxon>
        <taxon>Clostridia</taxon>
        <taxon>Eubacteriales</taxon>
        <taxon>Oscillospiraceae</taxon>
        <taxon>Acetivibrio</taxon>
    </lineage>
</organism>
<dbReference type="AlphaFoldDB" id="A0A0V8QCJ1"/>
<dbReference type="Proteomes" id="UP000054874">
    <property type="component" value="Unassembled WGS sequence"/>
</dbReference>
<reference evidence="1 2" key="1">
    <citation type="submission" date="2015-11" db="EMBL/GenBank/DDBJ databases">
        <title>Butyribacter intestini gen. nov., sp. nov., a butyric acid-producing bacterium of the family Lachnospiraceae isolated from the human faeces.</title>
        <authorList>
            <person name="Zou Y."/>
            <person name="Xue W."/>
            <person name="Luo G."/>
            <person name="Lv M."/>
        </authorList>
    </citation>
    <scope>NUCLEOTIDE SEQUENCE [LARGE SCALE GENOMIC DNA]</scope>
    <source>
        <strain evidence="1 2">ACET-33324</strain>
    </source>
</reference>
<evidence type="ECO:0000313" key="1">
    <source>
        <dbReference type="EMBL" id="KSV57958.1"/>
    </source>
</evidence>
<dbReference type="EMBL" id="LNAM01000192">
    <property type="protein sequence ID" value="KSV57958.1"/>
    <property type="molecule type" value="Genomic_DNA"/>
</dbReference>
<proteinExistence type="predicted"/>
<sequence>MKYTELERIIIDLPFDEKKDIYSSNGQTLYVVRPQKLSERFKEYDASKNIQIWLKINNKKPFKPNHFRLLIDLYTRVRECPDSKDTLLEVFDRIFYGEDPLNVMHMLDTYQFTQAINPTDIAVVLAQLFIAEQNVGFGKKSKYNPRSLYIQGWIRTFINADYEIDQVISGISYNRPPLVGYTKQDDKNHKEYNPDAQPLWYK</sequence>